<protein>
    <submittedName>
        <fullName evidence="1">Uncharacterized protein</fullName>
    </submittedName>
</protein>
<gene>
    <name evidence="1" type="ORF">HOLleu_12398</name>
</gene>
<accession>A0A9Q1HA32</accession>
<organism evidence="1 2">
    <name type="scientific">Holothuria leucospilota</name>
    <name type="common">Black long sea cucumber</name>
    <name type="synonym">Mertensiothuria leucospilota</name>
    <dbReference type="NCBI Taxonomy" id="206669"/>
    <lineage>
        <taxon>Eukaryota</taxon>
        <taxon>Metazoa</taxon>
        <taxon>Echinodermata</taxon>
        <taxon>Eleutherozoa</taxon>
        <taxon>Echinozoa</taxon>
        <taxon>Holothuroidea</taxon>
        <taxon>Aspidochirotacea</taxon>
        <taxon>Aspidochirotida</taxon>
        <taxon>Holothuriidae</taxon>
        <taxon>Holothuria</taxon>
    </lineage>
</organism>
<comment type="caution">
    <text evidence="1">The sequence shown here is derived from an EMBL/GenBank/DDBJ whole genome shotgun (WGS) entry which is preliminary data.</text>
</comment>
<proteinExistence type="predicted"/>
<dbReference type="Proteomes" id="UP001152320">
    <property type="component" value="Chromosome 5"/>
</dbReference>
<evidence type="ECO:0000313" key="1">
    <source>
        <dbReference type="EMBL" id="KAJ8041547.1"/>
    </source>
</evidence>
<dbReference type="AlphaFoldDB" id="A0A9Q1HA32"/>
<evidence type="ECO:0000313" key="2">
    <source>
        <dbReference type="Proteomes" id="UP001152320"/>
    </source>
</evidence>
<keyword evidence="2" id="KW-1185">Reference proteome</keyword>
<sequence length="57" mass="6098">MDAYEFHSSYPTVSVTTIKDRSIVVDSLMAVAGMISIAPQLSAGRYSDPAVIPRKPG</sequence>
<dbReference type="EMBL" id="JAIZAY010000005">
    <property type="protein sequence ID" value="KAJ8041547.1"/>
    <property type="molecule type" value="Genomic_DNA"/>
</dbReference>
<reference evidence="1" key="1">
    <citation type="submission" date="2021-10" db="EMBL/GenBank/DDBJ databases">
        <title>Tropical sea cucumber genome reveals ecological adaptation and Cuvierian tubules defense mechanism.</title>
        <authorList>
            <person name="Chen T."/>
        </authorList>
    </citation>
    <scope>NUCLEOTIDE SEQUENCE</scope>
    <source>
        <strain evidence="1">Nanhai2018</strain>
        <tissue evidence="1">Muscle</tissue>
    </source>
</reference>
<name>A0A9Q1HA32_HOLLE</name>